<feature type="repeat" description="ANK" evidence="3">
    <location>
        <begin position="35"/>
        <end position="67"/>
    </location>
</feature>
<feature type="repeat" description="ANK" evidence="3">
    <location>
        <begin position="387"/>
        <end position="420"/>
    </location>
</feature>
<dbReference type="Proteomes" id="UP000317365">
    <property type="component" value="Chromosome"/>
</dbReference>
<reference evidence="5" key="2">
    <citation type="journal article" date="2020" name="Int. J. Syst. Evol. Microbiol.">
        <title>Genomic insights into a novel species Rhodoferax aquaticus sp. nov., isolated from freshwater.</title>
        <authorList>
            <person name="Li T."/>
            <person name="Zhuo Y."/>
            <person name="Jin C.Z."/>
            <person name="Wu X."/>
            <person name="Ko S.R."/>
            <person name="Jin F.J."/>
            <person name="Ahn C.Y."/>
            <person name="Oh H.M."/>
            <person name="Lee H.G."/>
            <person name="Jin L."/>
        </authorList>
    </citation>
    <scope>NUCLEOTIDE SEQUENCE [LARGE SCALE GENOMIC DNA]</scope>
    <source>
        <strain evidence="5">Gr-4</strain>
    </source>
</reference>
<dbReference type="InterPro" id="IPR002110">
    <property type="entry name" value="Ankyrin_rpt"/>
</dbReference>
<dbReference type="AlphaFoldDB" id="A0A515EQP3"/>
<dbReference type="SUPFAM" id="SSF48403">
    <property type="entry name" value="Ankyrin repeat"/>
    <property type="match status" value="2"/>
</dbReference>
<gene>
    <name evidence="4" type="ORF">EXZ61_12870</name>
</gene>
<evidence type="ECO:0008006" key="6">
    <source>
        <dbReference type="Google" id="ProtNLM"/>
    </source>
</evidence>
<proteinExistence type="predicted"/>
<name>A0A515EQP3_9BURK</name>
<dbReference type="InterPro" id="IPR036770">
    <property type="entry name" value="Ankyrin_rpt-contain_sf"/>
</dbReference>
<evidence type="ECO:0000256" key="3">
    <source>
        <dbReference type="PROSITE-ProRule" id="PRU00023"/>
    </source>
</evidence>
<feature type="repeat" description="ANK" evidence="3">
    <location>
        <begin position="321"/>
        <end position="353"/>
    </location>
</feature>
<keyword evidence="2 3" id="KW-0040">ANK repeat</keyword>
<dbReference type="Pfam" id="PF12796">
    <property type="entry name" value="Ank_2"/>
    <property type="match status" value="2"/>
</dbReference>
<dbReference type="PROSITE" id="PS50297">
    <property type="entry name" value="ANK_REP_REGION"/>
    <property type="match status" value="5"/>
</dbReference>
<dbReference type="EMBL" id="CP036282">
    <property type="protein sequence ID" value="QDL54984.1"/>
    <property type="molecule type" value="Genomic_DNA"/>
</dbReference>
<evidence type="ECO:0000313" key="5">
    <source>
        <dbReference type="Proteomes" id="UP000317365"/>
    </source>
</evidence>
<dbReference type="KEGG" id="rhg:EXZ61_12870"/>
<keyword evidence="5" id="KW-1185">Reference proteome</keyword>
<feature type="repeat" description="ANK" evidence="3">
    <location>
        <begin position="255"/>
        <end position="287"/>
    </location>
</feature>
<organism evidence="4 5">
    <name type="scientific">Rhodoferax aquaticus</name>
    <dbReference type="NCBI Taxonomy" id="2527691"/>
    <lineage>
        <taxon>Bacteria</taxon>
        <taxon>Pseudomonadati</taxon>
        <taxon>Pseudomonadota</taxon>
        <taxon>Betaproteobacteria</taxon>
        <taxon>Burkholderiales</taxon>
        <taxon>Comamonadaceae</taxon>
        <taxon>Rhodoferax</taxon>
    </lineage>
</organism>
<protein>
    <recommendedName>
        <fullName evidence="6">Ankyrin repeat domain-containing protein</fullName>
    </recommendedName>
</protein>
<feature type="repeat" description="ANK" evidence="3">
    <location>
        <begin position="288"/>
        <end position="320"/>
    </location>
</feature>
<accession>A0A515EQP3</accession>
<dbReference type="Pfam" id="PF00023">
    <property type="entry name" value="Ank"/>
    <property type="match status" value="1"/>
</dbReference>
<dbReference type="Gene3D" id="1.25.40.20">
    <property type="entry name" value="Ankyrin repeat-containing domain"/>
    <property type="match status" value="3"/>
</dbReference>
<dbReference type="PANTHER" id="PTHR24198">
    <property type="entry name" value="ANKYRIN REPEAT AND PROTEIN KINASE DOMAIN-CONTAINING PROTEIN"/>
    <property type="match status" value="1"/>
</dbReference>
<keyword evidence="1" id="KW-0677">Repeat</keyword>
<dbReference type="PANTHER" id="PTHR24198:SF165">
    <property type="entry name" value="ANKYRIN REPEAT-CONTAINING PROTEIN-RELATED"/>
    <property type="match status" value="1"/>
</dbReference>
<sequence>MPTTDPDQLIVAAMLAVVEHKLSKGVCNLEEKDQDGETALVKACLGGYGRMVNVLIEAGADVKAKSSTGVSVAELLANHEFVAQRGMLNSISDAAKTKLGYVVDPDLACLSGYNLGMLSESFELAAVTNEVEHVKAFLNYFGQEAFDIKVVTKNAYFGGGNLTFPYLLKETNAFDSSSGSFRFLFEILQNKDKRLFSGLCERDLVDWIWEQYLRHPVCDDGDFSMLDASLEIRLPDLALALIYHEKVDLLAFDKNLKSPLHRCAESKHVKTVEALLEMGVDVESKTGDGETALVLACKKGYLEMVDSLLRLGADIDGPTERGTTPLMWAANCGELKVVEFLLLKGADARRLNDLKMSALHAAIYSDRPQCARLMVESGLEIDFKGPDGQTPLHLAAEDVQLLPMLEYLIEAGADPFIKDDAGDLPLNIALRCQNVKAAALIEARQSEIEKQQISTLLAGDAASESEGKSKKGWI</sequence>
<evidence type="ECO:0000313" key="4">
    <source>
        <dbReference type="EMBL" id="QDL54984.1"/>
    </source>
</evidence>
<evidence type="ECO:0000256" key="1">
    <source>
        <dbReference type="ARBA" id="ARBA00022737"/>
    </source>
</evidence>
<dbReference type="SMART" id="SM00248">
    <property type="entry name" value="ANK"/>
    <property type="match status" value="6"/>
</dbReference>
<evidence type="ECO:0000256" key="2">
    <source>
        <dbReference type="ARBA" id="ARBA00023043"/>
    </source>
</evidence>
<dbReference type="RefSeq" id="WP_142812144.1">
    <property type="nucleotide sequence ID" value="NZ_CP036282.1"/>
</dbReference>
<reference evidence="5" key="1">
    <citation type="submission" date="2019-02" db="EMBL/GenBank/DDBJ databases">
        <title>Complete genome sequence of Rhodoferax sp. Gr-4.</title>
        <authorList>
            <person name="Jin L."/>
        </authorList>
    </citation>
    <scope>NUCLEOTIDE SEQUENCE [LARGE SCALE GENOMIC DNA]</scope>
    <source>
        <strain evidence="5">Gr-4</strain>
    </source>
</reference>
<dbReference type="PROSITE" id="PS50088">
    <property type="entry name" value="ANK_REPEAT"/>
    <property type="match status" value="5"/>
</dbReference>